<keyword evidence="1" id="KW-0732">Signal</keyword>
<reference evidence="2" key="1">
    <citation type="submission" date="2022-09" db="EMBL/GenBank/DDBJ databases">
        <title>Comparative genomics and taxonomic characterization of three novel marine species of genus Reichenbachiella exhibiting antioxidant and polysaccharide degradation activities.</title>
        <authorList>
            <person name="Muhammad N."/>
            <person name="Lee Y.-J."/>
            <person name="Ko J."/>
            <person name="Kim S.-G."/>
        </authorList>
    </citation>
    <scope>NUCLEOTIDE SEQUENCE</scope>
    <source>
        <strain evidence="2">BKB1-1</strain>
    </source>
</reference>
<gene>
    <name evidence="2" type="ORF">N6H18_00070</name>
</gene>
<dbReference type="PANTHER" id="PTHR43546">
    <property type="entry name" value="UPF0173 METAL-DEPENDENT HYDROLASE MJ1163-RELATED"/>
    <property type="match status" value="1"/>
</dbReference>
<feature type="signal peptide" evidence="1">
    <location>
        <begin position="1"/>
        <end position="22"/>
    </location>
</feature>
<sequence length="265" mass="29408">MYSKYPILIIALLLVSSLSIQAQTVTYLGNEGMLIEYQGTKVIIDGLFSDPTGRFDSPSSDVVSQIIAGTKPYDNISVDLITHAHPDHFDPISHVNFLSKNKNAVIITTPQAADSMQIKSDLYGNVANRVITNSWSNGWKSSTIGPVVVSSAYTRHAGKAYGKVEHQIFLIKIGNKKVLHIADTQMEVSYFDDLRLIYEDIDIAIVPFWFLTNLFGEEIIEKHVAPKKIVGMHLPSEGNKSAVEKINQQFPKAIVFNEPGQQVSF</sequence>
<accession>A0ABY6CVT8</accession>
<name>A0ABY6CVT8_9BACT</name>
<dbReference type="EMBL" id="CP106679">
    <property type="protein sequence ID" value="UXP32370.1"/>
    <property type="molecule type" value="Genomic_DNA"/>
</dbReference>
<dbReference type="Gene3D" id="3.60.15.10">
    <property type="entry name" value="Ribonuclease Z/Hydroxyacylglutathione hydrolase-like"/>
    <property type="match status" value="1"/>
</dbReference>
<dbReference type="SUPFAM" id="SSF56281">
    <property type="entry name" value="Metallo-hydrolase/oxidoreductase"/>
    <property type="match status" value="1"/>
</dbReference>
<keyword evidence="3" id="KW-1185">Reference proteome</keyword>
<dbReference type="Proteomes" id="UP001065174">
    <property type="component" value="Chromosome"/>
</dbReference>
<dbReference type="PANTHER" id="PTHR43546:SF3">
    <property type="entry name" value="UPF0173 METAL-DEPENDENT HYDROLASE MJ1163"/>
    <property type="match status" value="1"/>
</dbReference>
<dbReference type="RefSeq" id="WP_262309805.1">
    <property type="nucleotide sequence ID" value="NZ_CP106679.1"/>
</dbReference>
<feature type="chain" id="PRO_5046447370" evidence="1">
    <location>
        <begin position="23"/>
        <end position="265"/>
    </location>
</feature>
<organism evidence="2 3">
    <name type="scientific">Reichenbachiella agarivorans</name>
    <dbReference type="NCBI Taxonomy" id="2979464"/>
    <lineage>
        <taxon>Bacteria</taxon>
        <taxon>Pseudomonadati</taxon>
        <taxon>Bacteroidota</taxon>
        <taxon>Cytophagia</taxon>
        <taxon>Cytophagales</taxon>
        <taxon>Reichenbachiellaceae</taxon>
        <taxon>Reichenbachiella</taxon>
    </lineage>
</organism>
<evidence type="ECO:0000313" key="3">
    <source>
        <dbReference type="Proteomes" id="UP001065174"/>
    </source>
</evidence>
<dbReference type="Pfam" id="PF13483">
    <property type="entry name" value="Lactamase_B_3"/>
    <property type="match status" value="1"/>
</dbReference>
<protein>
    <submittedName>
        <fullName evidence="2">MBL fold metallo-hydrolase</fullName>
    </submittedName>
</protein>
<dbReference type="InterPro" id="IPR036866">
    <property type="entry name" value="RibonucZ/Hydroxyglut_hydro"/>
</dbReference>
<proteinExistence type="predicted"/>
<evidence type="ECO:0000256" key="1">
    <source>
        <dbReference type="SAM" id="SignalP"/>
    </source>
</evidence>
<dbReference type="InterPro" id="IPR050114">
    <property type="entry name" value="UPF0173_UPF0282_UlaG_hydrolase"/>
</dbReference>
<evidence type="ECO:0000313" key="2">
    <source>
        <dbReference type="EMBL" id="UXP32370.1"/>
    </source>
</evidence>